<name>A0ABZ0YWV8_9GAMM</name>
<sequence>MLIVLALIGFIAYGYLLELLPNLFPPGQDLRSAIALLVLQGFLAALVVGGLMSYPIAWLTGRYAFWAALAVASPVLVFRGPALFDTTLHGITTVIVVYEIFAYVALLVVGAWLAHNSLSKRCQTPVPGS</sequence>
<feature type="transmembrane region" description="Helical" evidence="1">
    <location>
        <begin position="90"/>
        <end position="114"/>
    </location>
</feature>
<protein>
    <recommendedName>
        <fullName evidence="4">DUF4345 domain-containing protein</fullName>
    </recommendedName>
</protein>
<dbReference type="EMBL" id="CP140153">
    <property type="protein sequence ID" value="WQH15686.1"/>
    <property type="molecule type" value="Genomic_DNA"/>
</dbReference>
<keyword evidence="1" id="KW-0812">Transmembrane</keyword>
<keyword evidence="1" id="KW-0472">Membrane</keyword>
<dbReference type="RefSeq" id="WP_322520712.1">
    <property type="nucleotide sequence ID" value="NZ_CP140153.1"/>
</dbReference>
<evidence type="ECO:0000313" key="2">
    <source>
        <dbReference type="EMBL" id="WQH15686.1"/>
    </source>
</evidence>
<evidence type="ECO:0000256" key="1">
    <source>
        <dbReference type="SAM" id="Phobius"/>
    </source>
</evidence>
<keyword evidence="1" id="KW-1133">Transmembrane helix</keyword>
<evidence type="ECO:0000313" key="3">
    <source>
        <dbReference type="Proteomes" id="UP001327459"/>
    </source>
</evidence>
<reference evidence="2 3" key="1">
    <citation type="submission" date="2023-11" db="EMBL/GenBank/DDBJ databases">
        <title>MicrobeMod: A computational toolkit for identifying prokaryotic methylation and restriction-modification with nanopore sequencing.</title>
        <authorList>
            <person name="Crits-Christoph A."/>
            <person name="Kang S.C."/>
            <person name="Lee H."/>
            <person name="Ostrov N."/>
        </authorList>
    </citation>
    <scope>NUCLEOTIDE SEQUENCE [LARGE SCALE GENOMIC DNA]</scope>
    <source>
        <strain evidence="2 3">ATCC 49870</strain>
    </source>
</reference>
<evidence type="ECO:0008006" key="4">
    <source>
        <dbReference type="Google" id="ProtNLM"/>
    </source>
</evidence>
<keyword evidence="3" id="KW-1185">Reference proteome</keyword>
<dbReference type="Proteomes" id="UP001327459">
    <property type="component" value="Chromosome"/>
</dbReference>
<proteinExistence type="predicted"/>
<feature type="transmembrane region" description="Helical" evidence="1">
    <location>
        <begin position="63"/>
        <end position="84"/>
    </location>
</feature>
<feature type="transmembrane region" description="Helical" evidence="1">
    <location>
        <begin position="30"/>
        <end position="51"/>
    </location>
</feature>
<gene>
    <name evidence="2" type="ORF">SR882_07900</name>
</gene>
<accession>A0ABZ0YWV8</accession>
<organism evidence="2 3">
    <name type="scientific">Guyparkeria halophila</name>
    <dbReference type="NCBI Taxonomy" id="47960"/>
    <lineage>
        <taxon>Bacteria</taxon>
        <taxon>Pseudomonadati</taxon>
        <taxon>Pseudomonadota</taxon>
        <taxon>Gammaproteobacteria</taxon>
        <taxon>Chromatiales</taxon>
        <taxon>Thioalkalibacteraceae</taxon>
        <taxon>Guyparkeria</taxon>
    </lineage>
</organism>